<dbReference type="EMBL" id="LWCR01000022">
    <property type="protein sequence ID" value="OAN28427.1"/>
    <property type="molecule type" value="Genomic_DNA"/>
</dbReference>
<dbReference type="Proteomes" id="UP000078356">
    <property type="component" value="Unassembled WGS sequence"/>
</dbReference>
<reference evidence="2" key="2">
    <citation type="submission" date="2016-10" db="EMBL/GenBank/DDBJ databases">
        <authorList>
            <person name="Varghese N."/>
            <person name="Submissions S."/>
        </authorList>
    </citation>
    <scope>NUCLEOTIDE SEQUENCE</scope>
    <source>
        <strain evidence="2">DSM 15758</strain>
    </source>
</reference>
<dbReference type="EMBL" id="FMWB01000024">
    <property type="protein sequence ID" value="SCZ48397.1"/>
    <property type="molecule type" value="Genomic_DNA"/>
</dbReference>
<reference evidence="1 3" key="1">
    <citation type="submission" date="2016-04" db="EMBL/GenBank/DDBJ databases">
        <title>Draft Genome Sequences of Staphylococcus capitis Strain H36, S. capitis Strain H65, S. cohnii Strain H62, S. hominis Strain H69, Mycobacterium iranicum Strain H39, Plantibacter sp. Strain H53, Pseudomonas oryzihabitans Strain H72, and Microbacterium sp. Strain H83, isolated from residential settings.</title>
        <authorList>
            <person name="Lymperopoulou D."/>
            <person name="Adams R.I."/>
            <person name="Lindow S."/>
            <person name="Coil D.A."/>
            <person name="Jospin G."/>
            <person name="Eisen J.A."/>
        </authorList>
    </citation>
    <scope>NUCLEOTIDE SEQUENCE [LARGE SCALE GENOMIC DNA]</scope>
    <source>
        <strain evidence="1 3">H72</strain>
    </source>
</reference>
<dbReference type="AlphaFoldDB" id="A0A178LDB4"/>
<evidence type="ECO:0000313" key="1">
    <source>
        <dbReference type="EMBL" id="OAN28427.1"/>
    </source>
</evidence>
<sequence>MQTLDKKELATFVRAQPDYRVYLKETWLDSKTRNWILVIEIPSTEQLFTVVTTQGKTRHFKMVETAIDFVKETCPNNQNKAVIVTYGDAPS</sequence>
<evidence type="ECO:0008006" key="5">
    <source>
        <dbReference type="Google" id="ProtNLM"/>
    </source>
</evidence>
<accession>A0A1G5PFT4</accession>
<evidence type="ECO:0000313" key="2">
    <source>
        <dbReference type="EMBL" id="SCZ48397.1"/>
    </source>
</evidence>
<evidence type="ECO:0000313" key="3">
    <source>
        <dbReference type="Proteomes" id="UP000078356"/>
    </source>
</evidence>
<name>A0A178LDB4_9PSED</name>
<gene>
    <name evidence="1" type="ORF">A4V15_20470</name>
    <name evidence="2" type="ORF">SAMN05216279_12418</name>
</gene>
<organism evidence="1 3">
    <name type="scientific">Pseudomonas oryzihabitans</name>
    <dbReference type="NCBI Taxonomy" id="47885"/>
    <lineage>
        <taxon>Bacteria</taxon>
        <taxon>Pseudomonadati</taxon>
        <taxon>Pseudomonadota</taxon>
        <taxon>Gammaproteobacteria</taxon>
        <taxon>Pseudomonadales</taxon>
        <taxon>Pseudomonadaceae</taxon>
        <taxon>Pseudomonas</taxon>
    </lineage>
</organism>
<comment type="caution">
    <text evidence="1">The sequence shown here is derived from an EMBL/GenBank/DDBJ whole genome shotgun (WGS) entry which is preliminary data.</text>
</comment>
<evidence type="ECO:0000313" key="4">
    <source>
        <dbReference type="Proteomes" id="UP000183046"/>
    </source>
</evidence>
<dbReference type="OrthoDB" id="9131985at2"/>
<accession>A0A178LDB4</accession>
<protein>
    <recommendedName>
        <fullName evidence="5">MobD protein</fullName>
    </recommendedName>
</protein>
<dbReference type="Proteomes" id="UP000183046">
    <property type="component" value="Unassembled WGS sequence"/>
</dbReference>
<proteinExistence type="predicted"/>
<dbReference type="RefSeq" id="WP_064308179.1">
    <property type="nucleotide sequence ID" value="NZ_CP102430.1"/>
</dbReference>
<reference evidence="4" key="3">
    <citation type="submission" date="2016-10" db="EMBL/GenBank/DDBJ databases">
        <authorList>
            <person name="de Groot N.N."/>
        </authorList>
    </citation>
    <scope>NUCLEOTIDE SEQUENCE [LARGE SCALE GENOMIC DNA]</scope>
    <source>
        <strain evidence="4">DSM 15758</strain>
    </source>
</reference>